<dbReference type="InterPro" id="IPR032675">
    <property type="entry name" value="LRR_dom_sf"/>
</dbReference>
<evidence type="ECO:0000256" key="1">
    <source>
        <dbReference type="ARBA" id="ARBA00022614"/>
    </source>
</evidence>
<dbReference type="SMART" id="SM00220">
    <property type="entry name" value="S_TKc"/>
    <property type="match status" value="1"/>
</dbReference>
<evidence type="ECO:0000256" key="8">
    <source>
        <dbReference type="ARBA" id="ARBA00037982"/>
    </source>
</evidence>
<dbReference type="AlphaFoldDB" id="A0A2R5GUU4"/>
<dbReference type="PANTHER" id="PTHR11042">
    <property type="entry name" value="EUKARYOTIC TRANSLATION INITIATION FACTOR 2-ALPHA KINASE EIF2-ALPHA KINASE -RELATED"/>
    <property type="match status" value="1"/>
</dbReference>
<dbReference type="Gene3D" id="1.10.510.10">
    <property type="entry name" value="Transferase(Phosphotransferase) domain 1"/>
    <property type="match status" value="1"/>
</dbReference>
<dbReference type="GO" id="GO:0005737">
    <property type="term" value="C:cytoplasm"/>
    <property type="evidence" value="ECO:0007669"/>
    <property type="project" value="TreeGrafter"/>
</dbReference>
<evidence type="ECO:0000256" key="6">
    <source>
        <dbReference type="ARBA" id="ARBA00022840"/>
    </source>
</evidence>
<dbReference type="InParanoid" id="A0A2R5GUU4"/>
<evidence type="ECO:0000256" key="5">
    <source>
        <dbReference type="ARBA" id="ARBA00022777"/>
    </source>
</evidence>
<accession>A0A2R5GUU4</accession>
<dbReference type="InterPro" id="IPR008271">
    <property type="entry name" value="Ser/Thr_kinase_AS"/>
</dbReference>
<dbReference type="InterPro" id="IPR011009">
    <property type="entry name" value="Kinase-like_dom_sf"/>
</dbReference>
<organism evidence="12 13">
    <name type="scientific">Hondaea fermentalgiana</name>
    <dbReference type="NCBI Taxonomy" id="2315210"/>
    <lineage>
        <taxon>Eukaryota</taxon>
        <taxon>Sar</taxon>
        <taxon>Stramenopiles</taxon>
        <taxon>Bigyra</taxon>
        <taxon>Labyrinthulomycetes</taxon>
        <taxon>Thraustochytrida</taxon>
        <taxon>Thraustochytriidae</taxon>
        <taxon>Hondaea</taxon>
    </lineage>
</organism>
<dbReference type="PROSITE" id="PS50088">
    <property type="entry name" value="ANK_REPEAT"/>
    <property type="match status" value="1"/>
</dbReference>
<comment type="similarity">
    <text evidence="8">Belongs to the protein kinase superfamily. Ser/Thr protein kinase family. GCN2 subfamily.</text>
</comment>
<dbReference type="GO" id="GO:0017148">
    <property type="term" value="P:negative regulation of translation"/>
    <property type="evidence" value="ECO:0007669"/>
    <property type="project" value="UniProtKB-KW"/>
</dbReference>
<dbReference type="Pfam" id="PF13637">
    <property type="entry name" value="Ank_4"/>
    <property type="match status" value="1"/>
</dbReference>
<comment type="caution">
    <text evidence="12">The sequence shown here is derived from an EMBL/GenBank/DDBJ whole genome shotgun (WGS) entry which is preliminary data.</text>
</comment>
<keyword evidence="3" id="KW-0677">Repeat</keyword>
<evidence type="ECO:0000256" key="2">
    <source>
        <dbReference type="ARBA" id="ARBA00022679"/>
    </source>
</evidence>
<evidence type="ECO:0000313" key="13">
    <source>
        <dbReference type="Proteomes" id="UP000241890"/>
    </source>
</evidence>
<dbReference type="SMART" id="SM00368">
    <property type="entry name" value="LRR_RI"/>
    <property type="match status" value="1"/>
</dbReference>
<dbReference type="SMART" id="SM00248">
    <property type="entry name" value="ANK"/>
    <property type="match status" value="2"/>
</dbReference>
<name>A0A2R5GUU4_9STRA</name>
<dbReference type="InterPro" id="IPR001611">
    <property type="entry name" value="Leu-rich_rpt"/>
</dbReference>
<dbReference type="SUPFAM" id="SSF56112">
    <property type="entry name" value="Protein kinase-like (PK-like)"/>
    <property type="match status" value="1"/>
</dbReference>
<dbReference type="InterPro" id="IPR036770">
    <property type="entry name" value="Ankyrin_rpt-contain_sf"/>
</dbReference>
<dbReference type="GO" id="GO:0005634">
    <property type="term" value="C:nucleus"/>
    <property type="evidence" value="ECO:0007669"/>
    <property type="project" value="TreeGrafter"/>
</dbReference>
<keyword evidence="4" id="KW-0547">Nucleotide-binding</keyword>
<dbReference type="Gene3D" id="3.80.10.10">
    <property type="entry name" value="Ribonuclease Inhibitor"/>
    <property type="match status" value="1"/>
</dbReference>
<evidence type="ECO:0000256" key="7">
    <source>
        <dbReference type="ARBA" id="ARBA00023193"/>
    </source>
</evidence>
<reference evidence="12 13" key="1">
    <citation type="submission" date="2017-12" db="EMBL/GenBank/DDBJ databases">
        <title>Sequencing, de novo assembly and annotation of complete genome of a new Thraustochytrid species, strain FCC1311.</title>
        <authorList>
            <person name="Sedici K."/>
            <person name="Godart F."/>
            <person name="Aiese Cigliano R."/>
            <person name="Sanseverino W."/>
            <person name="Barakat M."/>
            <person name="Ortet P."/>
            <person name="Marechal E."/>
            <person name="Cagnac O."/>
            <person name="Amato A."/>
        </authorList>
    </citation>
    <scope>NUCLEOTIDE SEQUENCE [LARGE SCALE GENOMIC DNA]</scope>
</reference>
<keyword evidence="1" id="KW-0433">Leucine-rich repeat</keyword>
<proteinExistence type="inferred from homology"/>
<evidence type="ECO:0000256" key="3">
    <source>
        <dbReference type="ARBA" id="ARBA00022737"/>
    </source>
</evidence>
<dbReference type="Proteomes" id="UP000241890">
    <property type="component" value="Unassembled WGS sequence"/>
</dbReference>
<dbReference type="Gene3D" id="1.25.40.20">
    <property type="entry name" value="Ankyrin repeat-containing domain"/>
    <property type="match status" value="1"/>
</dbReference>
<dbReference type="InterPro" id="IPR002110">
    <property type="entry name" value="Ankyrin_rpt"/>
</dbReference>
<feature type="domain" description="Protein kinase" evidence="11">
    <location>
        <begin position="525"/>
        <end position="750"/>
    </location>
</feature>
<dbReference type="PROSITE" id="PS50011">
    <property type="entry name" value="PROTEIN_KINASE_DOM"/>
    <property type="match status" value="1"/>
</dbReference>
<keyword evidence="13" id="KW-1185">Reference proteome</keyword>
<keyword evidence="5 12" id="KW-0418">Kinase</keyword>
<dbReference type="EMBL" id="BEYU01000187">
    <property type="protein sequence ID" value="GBG34335.1"/>
    <property type="molecule type" value="Genomic_DNA"/>
</dbReference>
<evidence type="ECO:0000259" key="11">
    <source>
        <dbReference type="PROSITE" id="PS50011"/>
    </source>
</evidence>
<keyword evidence="2" id="KW-0808">Transferase</keyword>
<evidence type="ECO:0000256" key="4">
    <source>
        <dbReference type="ARBA" id="ARBA00022741"/>
    </source>
</evidence>
<sequence>MRRDATLGRDFVHLGVSCYDERSLQYNNIGHESATALANAVASNESLQTLDLRNNKISDEGATALANALAKKDSLQTLDRALYEKSLTPLMQACKEGKVLTVKDLVADGARVDVRDIFGQTPLFHACKASDTDDALLLVKFLFKHSAGKPALHPRLLGVFAEQLLRKNPVASFADFDRQQAILREKAQELTALQEAVKADSEKISIRDEIRRDLVAGIRDALSGGIEGQLKEVLADPGTKAAVDACHSLLKEILKEPVDFDDLVAPATFEQVQEATQAAMEAVKVWETRHDASVARKHTEAAIDALDESTKRLGFQTTSFMTLRHPEKTKDIARELKEVQEAFEEELRTLTEVDPLIDAPLEEVRRALAITISFYTSSTVKDEVSRLQTAARDLLRSLSRHVPGLTAPDTPRVTEMIKNIRQSKRKREDLELKLRRTREDANDGDATAQAKIPGLEQELAQIGSVYKLDSELRKERARVLRHAEEHYPELLCDQDWIRSLGMKANVPRELSMLGLWLTNAKRGDFETLAKLASKPGKSVHRVRDLNGREYVLKSFHLADEEWSSRFYRQVSALAQFRSAYIVRVQGVFMQDAREGCILMPYYEGGDLAAWIHNNPRADLARRRRIAVCLLSGLHDLHAQGFVHCDVKPENVFLAKGLSPVLGDFDGVQTHNVTMTQPMQATIRYMAPELRNRNVDKVEPAVDMFSVGVMLADLFRETEVSDATTTLISSLQSTDPTQRPTALEALRHEAFQIEPVKDASCALCFDIYPVSEGVSCADNHFTCRECLSRSVRAATEPQSHVKVLRHGSMCCVTQDCDLVIPGRCIAAAVPDEDFAALLDIVRQHIERDVAAEQERQLQLRLDAAIREHGLNPTAQNHILRIQNDVLNMSCPRCSKVFADFDDCCALECGNDKCKCYFCAWCLQDTGDDSQACHQHVARCASKPDDEEDPFFSDFAVVQQAWARLRAQRLREYVAKKIEDPGMRADVQNMLRPLLTSDIVGDNFTFS</sequence>
<dbReference type="Pfam" id="PF13516">
    <property type="entry name" value="LRR_6"/>
    <property type="match status" value="1"/>
</dbReference>
<keyword evidence="10" id="KW-0175">Coiled coil</keyword>
<dbReference type="InterPro" id="IPR000719">
    <property type="entry name" value="Prot_kinase_dom"/>
</dbReference>
<dbReference type="GO" id="GO:0005524">
    <property type="term" value="F:ATP binding"/>
    <property type="evidence" value="ECO:0007669"/>
    <property type="project" value="UniProtKB-KW"/>
</dbReference>
<dbReference type="CDD" id="cd00180">
    <property type="entry name" value="PKc"/>
    <property type="match status" value="1"/>
</dbReference>
<gene>
    <name evidence="12" type="ORF">FCC1311_105582</name>
</gene>
<dbReference type="PROSITE" id="PS50297">
    <property type="entry name" value="ANK_REP_REGION"/>
    <property type="match status" value="1"/>
</dbReference>
<dbReference type="InterPro" id="IPR050339">
    <property type="entry name" value="CC_SR_Kinase"/>
</dbReference>
<evidence type="ECO:0000256" key="9">
    <source>
        <dbReference type="PROSITE-ProRule" id="PRU00023"/>
    </source>
</evidence>
<dbReference type="SUPFAM" id="SSF52047">
    <property type="entry name" value="RNI-like"/>
    <property type="match status" value="1"/>
</dbReference>
<keyword evidence="9" id="KW-0040">ANK repeat</keyword>
<dbReference type="GO" id="GO:0004672">
    <property type="term" value="F:protein kinase activity"/>
    <property type="evidence" value="ECO:0007669"/>
    <property type="project" value="InterPro"/>
</dbReference>
<feature type="coiled-coil region" evidence="10">
    <location>
        <begin position="413"/>
        <end position="440"/>
    </location>
</feature>
<evidence type="ECO:0000256" key="10">
    <source>
        <dbReference type="SAM" id="Coils"/>
    </source>
</evidence>
<dbReference type="Pfam" id="PF00069">
    <property type="entry name" value="Pkinase"/>
    <property type="match status" value="1"/>
</dbReference>
<dbReference type="PROSITE" id="PS51450">
    <property type="entry name" value="LRR"/>
    <property type="match status" value="1"/>
</dbReference>
<feature type="repeat" description="ANK" evidence="9">
    <location>
        <begin position="85"/>
        <end position="117"/>
    </location>
</feature>
<dbReference type="SUPFAM" id="SSF48403">
    <property type="entry name" value="Ankyrin repeat"/>
    <property type="match status" value="1"/>
</dbReference>
<dbReference type="PROSITE" id="PS00108">
    <property type="entry name" value="PROTEIN_KINASE_ST"/>
    <property type="match status" value="1"/>
</dbReference>
<protein>
    <submittedName>
        <fullName evidence="12">Protein kinase, putative</fullName>
    </submittedName>
</protein>
<keyword evidence="7" id="KW-0652">Protein synthesis inhibitor</keyword>
<dbReference type="OrthoDB" id="10252171at2759"/>
<evidence type="ECO:0000313" key="12">
    <source>
        <dbReference type="EMBL" id="GBG34335.1"/>
    </source>
</evidence>
<keyword evidence="6" id="KW-0067">ATP-binding</keyword>